<dbReference type="Gene3D" id="3.40.50.720">
    <property type="entry name" value="NAD(P)-binding Rossmann-like Domain"/>
    <property type="match status" value="1"/>
</dbReference>
<dbReference type="PATRIC" id="fig|1227456.3.peg.361"/>
<organism evidence="3 4">
    <name type="scientific">Halococcus salifodinae DSM 8989</name>
    <dbReference type="NCBI Taxonomy" id="1227456"/>
    <lineage>
        <taxon>Archaea</taxon>
        <taxon>Methanobacteriati</taxon>
        <taxon>Methanobacteriota</taxon>
        <taxon>Stenosarchaea group</taxon>
        <taxon>Halobacteria</taxon>
        <taxon>Halobacteriales</taxon>
        <taxon>Halococcaceae</taxon>
        <taxon>Halococcus</taxon>
    </lineage>
</organism>
<evidence type="ECO:0000313" key="3">
    <source>
        <dbReference type="EMBL" id="EMA55444.1"/>
    </source>
</evidence>
<accession>M0NED0</accession>
<dbReference type="Proteomes" id="UP000011625">
    <property type="component" value="Unassembled WGS sequence"/>
</dbReference>
<protein>
    <recommendedName>
        <fullName evidence="2">Saccharopine dehydrogenase NADP binding domain-containing protein</fullName>
    </recommendedName>
</protein>
<dbReference type="PANTHER" id="PTHR43781">
    <property type="entry name" value="SACCHAROPINE DEHYDROGENASE"/>
    <property type="match status" value="1"/>
</dbReference>
<sequence>MTDELLIYGSYGYTGALIVETATEEGLSPTLAGRRAEPVERQATDRGLDHRVFSLDHPAVIEAHLDEFDAVLNCAGPFSATAEPMVEACLRSGTDYLDITGEIAAFEALAERDREAEKADVTLLPGVGFDVVPTDCLAAYLESRLPSSTQLRLAIDGMGTFSPGTLKSIVEGLSRSGAARIDGKIESVPPAWKTRRIDLGVGPKPAVTIPWGDVATAYYTTGIPNVETYATVPRLAVAMMRRTGALTPVFGSSAVQRALNAVIDATVSGPTAAERARSTTRVWAEVENDEGKRLAARLETPDTYDLTARTAVESARRVAAGEVAPGFQTPASAFGPEFVLEFDGVEREDVAGSMGEPSETATADAIDD</sequence>
<evidence type="ECO:0000256" key="1">
    <source>
        <dbReference type="SAM" id="MobiDB-lite"/>
    </source>
</evidence>
<dbReference type="Pfam" id="PF03435">
    <property type="entry name" value="Sacchrp_dh_NADP"/>
    <property type="match status" value="1"/>
</dbReference>
<dbReference type="STRING" id="1227456.C450_01719"/>
<dbReference type="AlphaFoldDB" id="M0NED0"/>
<evidence type="ECO:0000313" key="4">
    <source>
        <dbReference type="Proteomes" id="UP000011625"/>
    </source>
</evidence>
<comment type="caution">
    <text evidence="3">The sequence shown here is derived from an EMBL/GenBank/DDBJ whole genome shotgun (WGS) entry which is preliminary data.</text>
</comment>
<dbReference type="RefSeq" id="WP_005039231.1">
    <property type="nucleotide sequence ID" value="NZ_AOME01000013.1"/>
</dbReference>
<feature type="domain" description="Saccharopine dehydrogenase NADP binding" evidence="2">
    <location>
        <begin position="6"/>
        <end position="123"/>
    </location>
</feature>
<dbReference type="PANTHER" id="PTHR43781:SF1">
    <property type="entry name" value="SACCHAROPINE DEHYDROGENASE"/>
    <property type="match status" value="1"/>
</dbReference>
<proteinExistence type="predicted"/>
<reference evidence="3 4" key="1">
    <citation type="journal article" date="2014" name="PLoS Genet.">
        <title>Phylogenetically driven sequencing of extremely halophilic archaea reveals strategies for static and dynamic osmo-response.</title>
        <authorList>
            <person name="Becker E.A."/>
            <person name="Seitzer P.M."/>
            <person name="Tritt A."/>
            <person name="Larsen D."/>
            <person name="Krusor M."/>
            <person name="Yao A.I."/>
            <person name="Wu D."/>
            <person name="Madern D."/>
            <person name="Eisen J.A."/>
            <person name="Darling A.E."/>
            <person name="Facciotti M.T."/>
        </authorList>
    </citation>
    <scope>NUCLEOTIDE SEQUENCE [LARGE SCALE GENOMIC DNA]</scope>
    <source>
        <strain evidence="3 4">DSM 8989</strain>
    </source>
</reference>
<dbReference type="SUPFAM" id="SSF51735">
    <property type="entry name" value="NAD(P)-binding Rossmann-fold domains"/>
    <property type="match status" value="1"/>
</dbReference>
<dbReference type="InterPro" id="IPR036291">
    <property type="entry name" value="NAD(P)-bd_dom_sf"/>
</dbReference>
<dbReference type="OrthoDB" id="194971at2157"/>
<evidence type="ECO:0000259" key="2">
    <source>
        <dbReference type="Pfam" id="PF03435"/>
    </source>
</evidence>
<gene>
    <name evidence="3" type="ORF">C450_01719</name>
</gene>
<dbReference type="EMBL" id="AOME01000013">
    <property type="protein sequence ID" value="EMA55444.1"/>
    <property type="molecule type" value="Genomic_DNA"/>
</dbReference>
<keyword evidence="4" id="KW-1185">Reference proteome</keyword>
<name>M0NED0_9EURY</name>
<feature type="region of interest" description="Disordered" evidence="1">
    <location>
        <begin position="349"/>
        <end position="368"/>
    </location>
</feature>
<dbReference type="InterPro" id="IPR005097">
    <property type="entry name" value="Sacchrp_dh_NADP-bd"/>
</dbReference>